<protein>
    <recommendedName>
        <fullName evidence="8">Rhodopsin domain-containing protein</fullName>
    </recommendedName>
</protein>
<feature type="transmembrane region" description="Helical" evidence="7">
    <location>
        <begin position="52"/>
        <end position="73"/>
    </location>
</feature>
<comment type="subcellular location">
    <subcellularLocation>
        <location evidence="1">Membrane</location>
        <topology evidence="1">Multi-pass membrane protein</topology>
    </subcellularLocation>
</comment>
<proteinExistence type="inferred from homology"/>
<feature type="region of interest" description="Disordered" evidence="6">
    <location>
        <begin position="339"/>
        <end position="415"/>
    </location>
</feature>
<evidence type="ECO:0000256" key="3">
    <source>
        <dbReference type="ARBA" id="ARBA00022989"/>
    </source>
</evidence>
<evidence type="ECO:0000313" key="10">
    <source>
        <dbReference type="Proteomes" id="UP000800094"/>
    </source>
</evidence>
<accession>A0A6A6HWG5</accession>
<keyword evidence="4 7" id="KW-0472">Membrane</keyword>
<feature type="transmembrane region" description="Helical" evidence="7">
    <location>
        <begin position="260"/>
        <end position="284"/>
    </location>
</feature>
<feature type="transmembrane region" description="Helical" evidence="7">
    <location>
        <begin position="130"/>
        <end position="152"/>
    </location>
</feature>
<evidence type="ECO:0000256" key="2">
    <source>
        <dbReference type="ARBA" id="ARBA00022692"/>
    </source>
</evidence>
<keyword evidence="3 7" id="KW-1133">Transmembrane helix</keyword>
<evidence type="ECO:0000256" key="4">
    <source>
        <dbReference type="ARBA" id="ARBA00023136"/>
    </source>
</evidence>
<evidence type="ECO:0000256" key="6">
    <source>
        <dbReference type="SAM" id="MobiDB-lite"/>
    </source>
</evidence>
<evidence type="ECO:0000256" key="1">
    <source>
        <dbReference type="ARBA" id="ARBA00004141"/>
    </source>
</evidence>
<feature type="domain" description="Rhodopsin" evidence="8">
    <location>
        <begin position="36"/>
        <end position="284"/>
    </location>
</feature>
<feature type="transmembrane region" description="Helical" evidence="7">
    <location>
        <begin position="93"/>
        <end position="118"/>
    </location>
</feature>
<dbReference type="AlphaFoldDB" id="A0A6A6HWG5"/>
<keyword evidence="2 7" id="KW-0812">Transmembrane</keyword>
<dbReference type="InterPro" id="IPR052337">
    <property type="entry name" value="SAT4-like"/>
</dbReference>
<dbReference type="PANTHER" id="PTHR33048:SF47">
    <property type="entry name" value="INTEGRAL MEMBRANE PROTEIN-RELATED"/>
    <property type="match status" value="1"/>
</dbReference>
<name>A0A6A6HWG5_9PLEO</name>
<keyword evidence="10" id="KW-1185">Reference proteome</keyword>
<evidence type="ECO:0000256" key="5">
    <source>
        <dbReference type="ARBA" id="ARBA00038359"/>
    </source>
</evidence>
<dbReference type="InterPro" id="IPR049326">
    <property type="entry name" value="Rhodopsin_dom_fungi"/>
</dbReference>
<dbReference type="PANTHER" id="PTHR33048">
    <property type="entry name" value="PTH11-LIKE INTEGRAL MEMBRANE PROTEIN (AFU_ORTHOLOGUE AFUA_5G11245)"/>
    <property type="match status" value="1"/>
</dbReference>
<dbReference type="Proteomes" id="UP000800094">
    <property type="component" value="Unassembled WGS sequence"/>
</dbReference>
<evidence type="ECO:0000259" key="8">
    <source>
        <dbReference type="Pfam" id="PF20684"/>
    </source>
</evidence>
<feature type="compositionally biased region" description="Polar residues" evidence="6">
    <location>
        <begin position="388"/>
        <end position="404"/>
    </location>
</feature>
<reference evidence="9" key="1">
    <citation type="journal article" date="2020" name="Stud. Mycol.">
        <title>101 Dothideomycetes genomes: a test case for predicting lifestyles and emergence of pathogens.</title>
        <authorList>
            <person name="Haridas S."/>
            <person name="Albert R."/>
            <person name="Binder M."/>
            <person name="Bloem J."/>
            <person name="Labutti K."/>
            <person name="Salamov A."/>
            <person name="Andreopoulos B."/>
            <person name="Baker S."/>
            <person name="Barry K."/>
            <person name="Bills G."/>
            <person name="Bluhm B."/>
            <person name="Cannon C."/>
            <person name="Castanera R."/>
            <person name="Culley D."/>
            <person name="Daum C."/>
            <person name="Ezra D."/>
            <person name="Gonzalez J."/>
            <person name="Henrissat B."/>
            <person name="Kuo A."/>
            <person name="Liang C."/>
            <person name="Lipzen A."/>
            <person name="Lutzoni F."/>
            <person name="Magnuson J."/>
            <person name="Mondo S."/>
            <person name="Nolan M."/>
            <person name="Ohm R."/>
            <person name="Pangilinan J."/>
            <person name="Park H.-J."/>
            <person name="Ramirez L."/>
            <person name="Alfaro M."/>
            <person name="Sun H."/>
            <person name="Tritt A."/>
            <person name="Yoshinaga Y."/>
            <person name="Zwiers L.-H."/>
            <person name="Turgeon B."/>
            <person name="Goodwin S."/>
            <person name="Spatafora J."/>
            <person name="Crous P."/>
            <person name="Grigoriev I."/>
        </authorList>
    </citation>
    <scope>NUCLEOTIDE SEQUENCE</scope>
    <source>
        <strain evidence="9">CBS 122368</strain>
    </source>
</reference>
<dbReference type="EMBL" id="ML987208">
    <property type="protein sequence ID" value="KAF2242259.1"/>
    <property type="molecule type" value="Genomic_DNA"/>
</dbReference>
<feature type="compositionally biased region" description="Basic residues" evidence="6">
    <location>
        <begin position="353"/>
        <end position="368"/>
    </location>
</feature>
<evidence type="ECO:0000313" key="9">
    <source>
        <dbReference type="EMBL" id="KAF2242259.1"/>
    </source>
</evidence>
<comment type="similarity">
    <text evidence="5">Belongs to the SAT4 family.</text>
</comment>
<dbReference type="GeneID" id="54579527"/>
<evidence type="ECO:0000256" key="7">
    <source>
        <dbReference type="SAM" id="Phobius"/>
    </source>
</evidence>
<feature type="transmembrane region" description="Helical" evidence="7">
    <location>
        <begin position="184"/>
        <end position="207"/>
    </location>
</feature>
<organism evidence="9 10">
    <name type="scientific">Trematosphaeria pertusa</name>
    <dbReference type="NCBI Taxonomy" id="390896"/>
    <lineage>
        <taxon>Eukaryota</taxon>
        <taxon>Fungi</taxon>
        <taxon>Dikarya</taxon>
        <taxon>Ascomycota</taxon>
        <taxon>Pezizomycotina</taxon>
        <taxon>Dothideomycetes</taxon>
        <taxon>Pleosporomycetidae</taxon>
        <taxon>Pleosporales</taxon>
        <taxon>Massarineae</taxon>
        <taxon>Trematosphaeriaceae</taxon>
        <taxon>Trematosphaeria</taxon>
    </lineage>
</organism>
<feature type="transmembrane region" description="Helical" evidence="7">
    <location>
        <begin position="20"/>
        <end position="40"/>
    </location>
</feature>
<dbReference type="OrthoDB" id="61113at2759"/>
<gene>
    <name evidence="9" type="ORF">BU26DRAFT_494734</name>
</gene>
<feature type="transmembrane region" description="Helical" evidence="7">
    <location>
        <begin position="219"/>
        <end position="240"/>
    </location>
</feature>
<dbReference type="GO" id="GO:0016020">
    <property type="term" value="C:membrane"/>
    <property type="evidence" value="ECO:0007669"/>
    <property type="project" value="UniProtKB-SubCell"/>
</dbReference>
<dbReference type="Pfam" id="PF20684">
    <property type="entry name" value="Fung_rhodopsin"/>
    <property type="match status" value="1"/>
</dbReference>
<sequence length="468" mass="52121">MDDHPDNAALPVSNRPETIIGVTITFLGVACAAISLRLYVRFKNRLWGWDDLFVFLAGVSATVGSSLTCLMPSDGLGKHFWTLDAHTVMQYFKMIWATNVTYSTSTTFIKLAILFQYLRLFEKQNRIAQRLTWSLITFTTLWGLTFTLLALFSCTPVAKNWNFNLDGKCVAWGSKDPDVFFASWIAHSCSNVLLDILVLVLPIPFIYQLRMSGKTRIGLITLFSMGGIAVTLSIARVVALSIRRVGTVPVFDPTYATPTVYIFSVLEINVAILCASIPIFWPLVTSLAANKILIVNEVEIRTERRSENIALAEQGSGTAGFTGIPDLDMDTDGRTSRMSIITGKLDEDNFTRKSPRRTRSTSRQRHGHQVSITSIRGPGRASEDSQRNLKLSHQTSNNSFSSASPPDARGPLEHSRNHSVTHYQDKYMQNWAVPDFDRGATGAGRGPTYTTTVERAEIPYDHIRALEK</sequence>
<dbReference type="RefSeq" id="XP_033677263.1">
    <property type="nucleotide sequence ID" value="XM_033826197.1"/>
</dbReference>